<evidence type="ECO:0000256" key="9">
    <source>
        <dbReference type="ARBA" id="ARBA00023136"/>
    </source>
</evidence>
<dbReference type="GO" id="GO:0015293">
    <property type="term" value="F:symporter activity"/>
    <property type="evidence" value="ECO:0007669"/>
    <property type="project" value="TreeGrafter"/>
</dbReference>
<keyword evidence="7" id="KW-0915">Sodium</keyword>
<keyword evidence="4" id="KW-1003">Cell membrane</keyword>
<organism evidence="14 15">
    <name type="scientific">Petrolisthes manimaculis</name>
    <dbReference type="NCBI Taxonomy" id="1843537"/>
    <lineage>
        <taxon>Eukaryota</taxon>
        <taxon>Metazoa</taxon>
        <taxon>Ecdysozoa</taxon>
        <taxon>Arthropoda</taxon>
        <taxon>Crustacea</taxon>
        <taxon>Multicrustacea</taxon>
        <taxon>Malacostraca</taxon>
        <taxon>Eumalacostraca</taxon>
        <taxon>Eucarida</taxon>
        <taxon>Decapoda</taxon>
        <taxon>Pleocyemata</taxon>
        <taxon>Anomura</taxon>
        <taxon>Galatheoidea</taxon>
        <taxon>Porcellanidae</taxon>
        <taxon>Petrolisthes</taxon>
    </lineage>
</organism>
<evidence type="ECO:0000313" key="15">
    <source>
        <dbReference type="Proteomes" id="UP001292094"/>
    </source>
</evidence>
<accession>A0AAE1Q083</accession>
<dbReference type="InterPro" id="IPR038377">
    <property type="entry name" value="Na/Glc_symporter_sf"/>
</dbReference>
<feature type="region of interest" description="Disordered" evidence="12">
    <location>
        <begin position="625"/>
        <end position="665"/>
    </location>
</feature>
<evidence type="ECO:0000313" key="14">
    <source>
        <dbReference type="EMBL" id="KAK4316077.1"/>
    </source>
</evidence>
<proteinExistence type="inferred from homology"/>
<evidence type="ECO:0000256" key="11">
    <source>
        <dbReference type="RuleBase" id="RU362091"/>
    </source>
</evidence>
<keyword evidence="5 13" id="KW-0812">Transmembrane</keyword>
<comment type="subcellular location">
    <subcellularLocation>
        <location evidence="1">Cell membrane</location>
        <topology evidence="1">Multi-pass membrane protein</topology>
    </subcellularLocation>
</comment>
<feature type="transmembrane region" description="Helical" evidence="13">
    <location>
        <begin position="203"/>
        <end position="222"/>
    </location>
</feature>
<comment type="caution">
    <text evidence="14">The sequence shown here is derived from an EMBL/GenBank/DDBJ whole genome shotgun (WGS) entry which is preliminary data.</text>
</comment>
<evidence type="ECO:0000256" key="5">
    <source>
        <dbReference type="ARBA" id="ARBA00022692"/>
    </source>
</evidence>
<feature type="transmembrane region" description="Helical" evidence="13">
    <location>
        <begin position="429"/>
        <end position="447"/>
    </location>
</feature>
<feature type="transmembrane region" description="Helical" evidence="13">
    <location>
        <begin position="128"/>
        <end position="151"/>
    </location>
</feature>
<evidence type="ECO:0000256" key="4">
    <source>
        <dbReference type="ARBA" id="ARBA00022475"/>
    </source>
</evidence>
<dbReference type="InterPro" id="IPR001734">
    <property type="entry name" value="Na/solute_symporter"/>
</dbReference>
<dbReference type="Gene3D" id="1.20.1730.10">
    <property type="entry name" value="Sodium/glucose cotransporter"/>
    <property type="match status" value="1"/>
</dbReference>
<protein>
    <recommendedName>
        <fullName evidence="16">Sodium-coupled monocarboxylate transporter 1</fullName>
    </recommendedName>
</protein>
<dbReference type="AlphaFoldDB" id="A0AAE1Q083"/>
<keyword evidence="15" id="KW-1185">Reference proteome</keyword>
<keyword evidence="8" id="KW-0406">Ion transport</keyword>
<keyword evidence="9 13" id="KW-0472">Membrane</keyword>
<feature type="transmembrane region" description="Helical" evidence="13">
    <location>
        <begin position="383"/>
        <end position="408"/>
    </location>
</feature>
<reference evidence="14" key="1">
    <citation type="submission" date="2023-11" db="EMBL/GenBank/DDBJ databases">
        <title>Genome assemblies of two species of porcelain crab, Petrolisthes cinctipes and Petrolisthes manimaculis (Anomura: Porcellanidae).</title>
        <authorList>
            <person name="Angst P."/>
        </authorList>
    </citation>
    <scope>NUCLEOTIDE SEQUENCE</scope>
    <source>
        <strain evidence="14">PB745_02</strain>
        <tissue evidence="14">Gill</tissue>
    </source>
</reference>
<dbReference type="Proteomes" id="UP001292094">
    <property type="component" value="Unassembled WGS sequence"/>
</dbReference>
<dbReference type="PANTHER" id="PTHR42985">
    <property type="entry name" value="SODIUM-COUPLED MONOCARBOXYLATE TRANSPORTER"/>
    <property type="match status" value="1"/>
</dbReference>
<feature type="transmembrane region" description="Helical" evidence="13">
    <location>
        <begin position="98"/>
        <end position="116"/>
    </location>
</feature>
<evidence type="ECO:0000256" key="13">
    <source>
        <dbReference type="SAM" id="Phobius"/>
    </source>
</evidence>
<evidence type="ECO:0000256" key="8">
    <source>
        <dbReference type="ARBA" id="ARBA00023065"/>
    </source>
</evidence>
<evidence type="ECO:0000256" key="10">
    <source>
        <dbReference type="ARBA" id="ARBA00023201"/>
    </source>
</evidence>
<evidence type="ECO:0000256" key="2">
    <source>
        <dbReference type="ARBA" id="ARBA00006434"/>
    </source>
</evidence>
<dbReference type="PROSITE" id="PS50283">
    <property type="entry name" value="NA_SOLUT_SYMP_3"/>
    <property type="match status" value="1"/>
</dbReference>
<feature type="transmembrane region" description="Helical" evidence="13">
    <location>
        <begin position="284"/>
        <end position="302"/>
    </location>
</feature>
<dbReference type="PANTHER" id="PTHR42985:SF39">
    <property type="entry name" value="GH10366P"/>
    <property type="match status" value="1"/>
</dbReference>
<name>A0AAE1Q083_9EUCA</name>
<keyword evidence="10" id="KW-0739">Sodium transport</keyword>
<dbReference type="GO" id="GO:0006814">
    <property type="term" value="P:sodium ion transport"/>
    <property type="evidence" value="ECO:0007669"/>
    <property type="project" value="UniProtKB-KW"/>
</dbReference>
<feature type="transmembrane region" description="Helical" evidence="13">
    <location>
        <begin position="560"/>
        <end position="583"/>
    </location>
</feature>
<dbReference type="CDD" id="cd11492">
    <property type="entry name" value="SLC5sbd_NIS-SMVT"/>
    <property type="match status" value="1"/>
</dbReference>
<evidence type="ECO:0000256" key="6">
    <source>
        <dbReference type="ARBA" id="ARBA00022989"/>
    </source>
</evidence>
<keyword evidence="3" id="KW-0813">Transport</keyword>
<dbReference type="GO" id="GO:0005886">
    <property type="term" value="C:plasma membrane"/>
    <property type="evidence" value="ECO:0007669"/>
    <property type="project" value="UniProtKB-SubCell"/>
</dbReference>
<feature type="transmembrane region" description="Helical" evidence="13">
    <location>
        <begin position="484"/>
        <end position="507"/>
    </location>
</feature>
<gene>
    <name evidence="14" type="ORF">Pmani_012721</name>
</gene>
<evidence type="ECO:0000256" key="12">
    <source>
        <dbReference type="SAM" id="MobiDB-lite"/>
    </source>
</evidence>
<evidence type="ECO:0000256" key="7">
    <source>
        <dbReference type="ARBA" id="ARBA00023053"/>
    </source>
</evidence>
<evidence type="ECO:0000256" key="3">
    <source>
        <dbReference type="ARBA" id="ARBA00022448"/>
    </source>
</evidence>
<dbReference type="NCBIfam" id="TIGR00813">
    <property type="entry name" value="sss"/>
    <property type="match status" value="1"/>
</dbReference>
<dbReference type="InterPro" id="IPR051163">
    <property type="entry name" value="Sodium:Solute_Symporter_SSF"/>
</dbReference>
<keyword evidence="6 13" id="KW-1133">Transmembrane helix</keyword>
<dbReference type="Pfam" id="PF00474">
    <property type="entry name" value="SSF"/>
    <property type="match status" value="1"/>
</dbReference>
<feature type="transmembrane region" description="Helical" evidence="13">
    <location>
        <begin position="172"/>
        <end position="197"/>
    </location>
</feature>
<feature type="transmembrane region" description="Helical" evidence="13">
    <location>
        <begin position="59"/>
        <end position="78"/>
    </location>
</feature>
<evidence type="ECO:0000256" key="1">
    <source>
        <dbReference type="ARBA" id="ARBA00004651"/>
    </source>
</evidence>
<feature type="transmembrane region" description="Helical" evidence="13">
    <location>
        <begin position="234"/>
        <end position="252"/>
    </location>
</feature>
<comment type="similarity">
    <text evidence="2 11">Belongs to the sodium:solute symporter (SSF) (TC 2.A.21) family.</text>
</comment>
<evidence type="ECO:0008006" key="16">
    <source>
        <dbReference type="Google" id="ProtNLM"/>
    </source>
</evidence>
<feature type="transmembrane region" description="Helical" evidence="13">
    <location>
        <begin position="323"/>
        <end position="346"/>
    </location>
</feature>
<dbReference type="EMBL" id="JAWZYT010001046">
    <property type="protein sequence ID" value="KAK4316077.1"/>
    <property type="molecule type" value="Genomic_DNA"/>
</dbReference>
<feature type="transmembrane region" description="Helical" evidence="13">
    <location>
        <begin position="453"/>
        <end position="477"/>
    </location>
</feature>
<sequence>MAEVCCGGRDNTEGGRNFNLHSSVRGACDRVAGASKESTHSKMATNITELADRFTWADYLVFASMLLVSAVIGIFYGCFGKKQDTKEFLMAGKSMTTFPVAMSLIASFMSAITLLGTPSEVYQFGFSYWLIGFSYFLVMPAASYLYFPVFYNLQVTSAYEYLERRFNRSVRWLGSLVFIVQMSLYMAIVVYAPALALAQVTGFNVYISVSLICFVCIFYTTLGGMKAVLWTDALQTIIMYTSMMFVIIKGAVDLGGFSEVWRVNMESGRAQLIDWDPNPATRHTFWTLVIGGYFTWITIYGVNQAQVQRYLSLQTKQMAINALWINMVGLFVLMITCAFGGMVVYARYMDCDPIRSGVVSKGDQLFPLFVMDTLGEFRGLPGLFVAGIFSGALSTVSSGMNSLAAIVLEDFVKVGCFPNISDEAGTWTSRGLSLFFGLLTFGLVFVAEQLGNVLSAALSIFGMVGGPLLGLFTLGMFFPWANAIGAFVGGIVSLGLMFWIGVGYQIASALGQITLKRLPTSIEGCDFLNITSTVANITTSVAPEILEDAGEPFGLYKLSYMWYSATGCFTVIVVGMLVTLVTGMNDVSTLDPRCLTPAIFWFRRWIPGLTGLKELPEEDKSTIQKGSIDISAPNGNVNPGYEADAGEKGQGGQFRYLTEKESTGL</sequence>